<reference evidence="2 4" key="1">
    <citation type="journal article" date="2012" name="Nature">
        <title>Algal genomes reveal evolutionary mosaicism and the fate of nucleomorphs.</title>
        <authorList>
            <consortium name="DOE Joint Genome Institute"/>
            <person name="Curtis B.A."/>
            <person name="Tanifuji G."/>
            <person name="Burki F."/>
            <person name="Gruber A."/>
            <person name="Irimia M."/>
            <person name="Maruyama S."/>
            <person name="Arias M.C."/>
            <person name="Ball S.G."/>
            <person name="Gile G.H."/>
            <person name="Hirakawa Y."/>
            <person name="Hopkins J.F."/>
            <person name="Kuo A."/>
            <person name="Rensing S.A."/>
            <person name="Schmutz J."/>
            <person name="Symeonidi A."/>
            <person name="Elias M."/>
            <person name="Eveleigh R.J."/>
            <person name="Herman E.K."/>
            <person name="Klute M.J."/>
            <person name="Nakayama T."/>
            <person name="Obornik M."/>
            <person name="Reyes-Prieto A."/>
            <person name="Armbrust E.V."/>
            <person name="Aves S.J."/>
            <person name="Beiko R.G."/>
            <person name="Coutinho P."/>
            <person name="Dacks J.B."/>
            <person name="Durnford D.G."/>
            <person name="Fast N.M."/>
            <person name="Green B.R."/>
            <person name="Grisdale C.J."/>
            <person name="Hempel F."/>
            <person name="Henrissat B."/>
            <person name="Hoppner M.P."/>
            <person name="Ishida K."/>
            <person name="Kim E."/>
            <person name="Koreny L."/>
            <person name="Kroth P.G."/>
            <person name="Liu Y."/>
            <person name="Malik S.B."/>
            <person name="Maier U.G."/>
            <person name="McRose D."/>
            <person name="Mock T."/>
            <person name="Neilson J.A."/>
            <person name="Onodera N.T."/>
            <person name="Poole A.M."/>
            <person name="Pritham E.J."/>
            <person name="Richards T.A."/>
            <person name="Rocap G."/>
            <person name="Roy S.W."/>
            <person name="Sarai C."/>
            <person name="Schaack S."/>
            <person name="Shirato S."/>
            <person name="Slamovits C.H."/>
            <person name="Spencer D.F."/>
            <person name="Suzuki S."/>
            <person name="Worden A.Z."/>
            <person name="Zauner S."/>
            <person name="Barry K."/>
            <person name="Bell C."/>
            <person name="Bharti A.K."/>
            <person name="Crow J.A."/>
            <person name="Grimwood J."/>
            <person name="Kramer R."/>
            <person name="Lindquist E."/>
            <person name="Lucas S."/>
            <person name="Salamov A."/>
            <person name="McFadden G.I."/>
            <person name="Lane C.E."/>
            <person name="Keeling P.J."/>
            <person name="Gray M.W."/>
            <person name="Grigoriev I.V."/>
            <person name="Archibald J.M."/>
        </authorList>
    </citation>
    <scope>NUCLEOTIDE SEQUENCE</scope>
    <source>
        <strain evidence="2 4">CCMP2712</strain>
    </source>
</reference>
<gene>
    <name evidence="2" type="ORF">GUITHDRAFT_106883</name>
</gene>
<reference evidence="4" key="2">
    <citation type="submission" date="2012-11" db="EMBL/GenBank/DDBJ databases">
        <authorList>
            <person name="Kuo A."/>
            <person name="Curtis B.A."/>
            <person name="Tanifuji G."/>
            <person name="Burki F."/>
            <person name="Gruber A."/>
            <person name="Irimia M."/>
            <person name="Maruyama S."/>
            <person name="Arias M.C."/>
            <person name="Ball S.G."/>
            <person name="Gile G.H."/>
            <person name="Hirakawa Y."/>
            <person name="Hopkins J.F."/>
            <person name="Rensing S.A."/>
            <person name="Schmutz J."/>
            <person name="Symeonidi A."/>
            <person name="Elias M."/>
            <person name="Eveleigh R.J."/>
            <person name="Herman E.K."/>
            <person name="Klute M.J."/>
            <person name="Nakayama T."/>
            <person name="Obornik M."/>
            <person name="Reyes-Prieto A."/>
            <person name="Armbrust E.V."/>
            <person name="Aves S.J."/>
            <person name="Beiko R.G."/>
            <person name="Coutinho P."/>
            <person name="Dacks J.B."/>
            <person name="Durnford D.G."/>
            <person name="Fast N.M."/>
            <person name="Green B.R."/>
            <person name="Grisdale C."/>
            <person name="Hempe F."/>
            <person name="Henrissat B."/>
            <person name="Hoppner M.P."/>
            <person name="Ishida K.-I."/>
            <person name="Kim E."/>
            <person name="Koreny L."/>
            <person name="Kroth P.G."/>
            <person name="Liu Y."/>
            <person name="Malik S.-B."/>
            <person name="Maier U.G."/>
            <person name="McRose D."/>
            <person name="Mock T."/>
            <person name="Neilson J.A."/>
            <person name="Onodera N.T."/>
            <person name="Poole A.M."/>
            <person name="Pritham E.J."/>
            <person name="Richards T.A."/>
            <person name="Rocap G."/>
            <person name="Roy S.W."/>
            <person name="Sarai C."/>
            <person name="Schaack S."/>
            <person name="Shirato S."/>
            <person name="Slamovits C.H."/>
            <person name="Spencer D.F."/>
            <person name="Suzuki S."/>
            <person name="Worden A.Z."/>
            <person name="Zauner S."/>
            <person name="Barry K."/>
            <person name="Bell C."/>
            <person name="Bharti A.K."/>
            <person name="Crow J.A."/>
            <person name="Grimwood J."/>
            <person name="Kramer R."/>
            <person name="Lindquist E."/>
            <person name="Lucas S."/>
            <person name="Salamov A."/>
            <person name="McFadden G.I."/>
            <person name="Lane C.E."/>
            <person name="Keeling P.J."/>
            <person name="Gray M.W."/>
            <person name="Grigoriev I.V."/>
            <person name="Archibald J.M."/>
        </authorList>
    </citation>
    <scope>NUCLEOTIDE SEQUENCE</scope>
    <source>
        <strain evidence="4">CCMP2712</strain>
    </source>
</reference>
<dbReference type="PaxDb" id="55529-EKX47440"/>
<evidence type="ECO:0000313" key="2">
    <source>
        <dbReference type="EMBL" id="EKX47440.1"/>
    </source>
</evidence>
<accession>L1JH68</accession>
<protein>
    <submittedName>
        <fullName evidence="2 3">Uncharacterized protein</fullName>
    </submittedName>
</protein>
<proteinExistence type="predicted"/>
<dbReference type="Proteomes" id="UP000011087">
    <property type="component" value="Unassembled WGS sequence"/>
</dbReference>
<organism evidence="2">
    <name type="scientific">Guillardia theta (strain CCMP2712)</name>
    <name type="common">Cryptophyte</name>
    <dbReference type="NCBI Taxonomy" id="905079"/>
    <lineage>
        <taxon>Eukaryota</taxon>
        <taxon>Cryptophyceae</taxon>
        <taxon>Pyrenomonadales</taxon>
        <taxon>Geminigeraceae</taxon>
        <taxon>Guillardia</taxon>
    </lineage>
</organism>
<dbReference type="KEGG" id="gtt:GUITHDRAFT_106883"/>
<feature type="coiled-coil region" evidence="1">
    <location>
        <begin position="250"/>
        <end position="328"/>
    </location>
</feature>
<dbReference type="AlphaFoldDB" id="L1JH68"/>
<dbReference type="GeneID" id="17304103"/>
<keyword evidence="4" id="KW-1185">Reference proteome</keyword>
<dbReference type="EnsemblProtists" id="EKX47440">
    <property type="protein sequence ID" value="EKX47440"/>
    <property type="gene ID" value="GUITHDRAFT_106883"/>
</dbReference>
<evidence type="ECO:0000313" key="4">
    <source>
        <dbReference type="Proteomes" id="UP000011087"/>
    </source>
</evidence>
<name>L1JH68_GUITC</name>
<keyword evidence="1" id="KW-0175">Coiled coil</keyword>
<dbReference type="HOGENOM" id="CLU_790962_0_0_1"/>
<evidence type="ECO:0000256" key="1">
    <source>
        <dbReference type="SAM" id="Coils"/>
    </source>
</evidence>
<evidence type="ECO:0000313" key="3">
    <source>
        <dbReference type="EnsemblProtists" id="EKX47440"/>
    </source>
</evidence>
<sequence length="351" mass="40333">MEQARRSGVGLAFDHGSLRVDEILEGYSAMYSHIVEKGDKLVFVQGVPGQGDAQFPNNEFAKLFGEAIPGRQGTFVKMGFECSNPRHRDVEDTLYSKEFSSSWDHKAFHVLLMRGTRQYLLLVSRRLLLERTVQEFKILNEKLRGMLGMRTFNPSSVSMTTEELISSIYVNKDMISHKSERVNVVEAFGVFDRETNSVMGQTREFMMQESYLAVLVLCVNCLHDSQVSARFQKLPGAQSAFEWLREARKEQDLLQERSEARQRCKELLSRLQGIVAKLKKLEDQQTGIDVETVKGEKSLRMRELEKRIEEARTRQKEAIEEFEKQHRRRRDAELRIGKVGMASRAMGGQTS</sequence>
<reference evidence="3" key="3">
    <citation type="submission" date="2016-03" db="UniProtKB">
        <authorList>
            <consortium name="EnsemblProtists"/>
        </authorList>
    </citation>
    <scope>IDENTIFICATION</scope>
</reference>
<dbReference type="RefSeq" id="XP_005834420.1">
    <property type="nucleotide sequence ID" value="XM_005834363.1"/>
</dbReference>
<dbReference type="EMBL" id="JH992990">
    <property type="protein sequence ID" value="EKX47440.1"/>
    <property type="molecule type" value="Genomic_DNA"/>
</dbReference>